<comment type="caution">
    <text evidence="2">The sequence shown here is derived from an EMBL/GenBank/DDBJ whole genome shotgun (WGS) entry which is preliminary data.</text>
</comment>
<name>A0ABW1V637_9BACL</name>
<keyword evidence="1" id="KW-0812">Transmembrane</keyword>
<accession>A0ABW1V637</accession>
<feature type="transmembrane region" description="Helical" evidence="1">
    <location>
        <begin position="104"/>
        <end position="120"/>
    </location>
</feature>
<keyword evidence="1" id="KW-1133">Transmembrane helix</keyword>
<keyword evidence="3" id="KW-1185">Reference proteome</keyword>
<gene>
    <name evidence="2" type="ORF">ACFP56_15815</name>
</gene>
<feature type="transmembrane region" description="Helical" evidence="1">
    <location>
        <begin position="78"/>
        <end position="98"/>
    </location>
</feature>
<evidence type="ECO:0000313" key="3">
    <source>
        <dbReference type="Proteomes" id="UP001596233"/>
    </source>
</evidence>
<organism evidence="2 3">
    <name type="scientific">Paenibacillus septentrionalis</name>
    <dbReference type="NCBI Taxonomy" id="429342"/>
    <lineage>
        <taxon>Bacteria</taxon>
        <taxon>Bacillati</taxon>
        <taxon>Bacillota</taxon>
        <taxon>Bacilli</taxon>
        <taxon>Bacillales</taxon>
        <taxon>Paenibacillaceae</taxon>
        <taxon>Paenibacillus</taxon>
    </lineage>
</organism>
<feature type="transmembrane region" description="Helical" evidence="1">
    <location>
        <begin position="39"/>
        <end position="58"/>
    </location>
</feature>
<dbReference type="Proteomes" id="UP001596233">
    <property type="component" value="Unassembled WGS sequence"/>
</dbReference>
<proteinExistence type="predicted"/>
<evidence type="ECO:0000256" key="1">
    <source>
        <dbReference type="SAM" id="Phobius"/>
    </source>
</evidence>
<feature type="transmembrane region" description="Helical" evidence="1">
    <location>
        <begin position="16"/>
        <end position="33"/>
    </location>
</feature>
<reference evidence="3" key="1">
    <citation type="journal article" date="2019" name="Int. J. Syst. Evol. Microbiol.">
        <title>The Global Catalogue of Microorganisms (GCM) 10K type strain sequencing project: providing services to taxonomists for standard genome sequencing and annotation.</title>
        <authorList>
            <consortium name="The Broad Institute Genomics Platform"/>
            <consortium name="The Broad Institute Genome Sequencing Center for Infectious Disease"/>
            <person name="Wu L."/>
            <person name="Ma J."/>
        </authorList>
    </citation>
    <scope>NUCLEOTIDE SEQUENCE [LARGE SCALE GENOMIC DNA]</scope>
    <source>
        <strain evidence="3">PCU 280</strain>
    </source>
</reference>
<dbReference type="RefSeq" id="WP_379236266.1">
    <property type="nucleotide sequence ID" value="NZ_JBHSTE010000005.1"/>
</dbReference>
<evidence type="ECO:0000313" key="2">
    <source>
        <dbReference type="EMBL" id="MFC6334095.1"/>
    </source>
</evidence>
<keyword evidence="1" id="KW-0472">Membrane</keyword>
<protein>
    <submittedName>
        <fullName evidence="2">Uncharacterized protein</fullName>
    </submittedName>
</protein>
<sequence length="124" mass="13512">MEGIFTEIIRRNKQQTLLITVGMVLITLSVYKYTGLVKALQFAIGTGLIFGMFEALFIRKQLTQGSKGMGNNRKAGMAIYLVLATGMILAVTAFIGVFDFVTNLMFGVGLGIIVAAIDTLRRKS</sequence>
<dbReference type="EMBL" id="JBHSTE010000005">
    <property type="protein sequence ID" value="MFC6334095.1"/>
    <property type="molecule type" value="Genomic_DNA"/>
</dbReference>